<dbReference type="GO" id="GO:0016020">
    <property type="term" value="C:membrane"/>
    <property type="evidence" value="ECO:0007669"/>
    <property type="project" value="UniProtKB-SubCell"/>
</dbReference>
<dbReference type="GO" id="GO:0016887">
    <property type="term" value="F:ATP hydrolysis activity"/>
    <property type="evidence" value="ECO:0007669"/>
    <property type="project" value="InterPro"/>
</dbReference>
<dbReference type="PRINTS" id="PR00119">
    <property type="entry name" value="CATATPASE"/>
</dbReference>
<feature type="region of interest" description="Disordered" evidence="8">
    <location>
        <begin position="53"/>
        <end position="96"/>
    </location>
</feature>
<dbReference type="InterPro" id="IPR018303">
    <property type="entry name" value="ATPase_P-typ_P_site"/>
</dbReference>
<comment type="subcellular location">
    <subcellularLocation>
        <location evidence="1 7">Membrane</location>
    </subcellularLocation>
</comment>
<dbReference type="NCBIfam" id="TIGR01494">
    <property type="entry name" value="ATPase_P-type"/>
    <property type="match status" value="1"/>
</dbReference>
<dbReference type="InterPro" id="IPR056236">
    <property type="entry name" value="HMA_PCA1"/>
</dbReference>
<comment type="similarity">
    <text evidence="7">Belongs to the cation transport ATPase (P-type) (TC 3.A.3) family. Type IB subfamily.</text>
</comment>
<evidence type="ECO:0000256" key="3">
    <source>
        <dbReference type="ARBA" id="ARBA00022723"/>
    </source>
</evidence>
<evidence type="ECO:0000256" key="1">
    <source>
        <dbReference type="ARBA" id="ARBA00004370"/>
    </source>
</evidence>
<dbReference type="SFLD" id="SFLDS00003">
    <property type="entry name" value="Haloacid_Dehalogenase"/>
    <property type="match status" value="1"/>
</dbReference>
<dbReference type="SFLD" id="SFLDF00027">
    <property type="entry name" value="p-type_atpase"/>
    <property type="match status" value="1"/>
</dbReference>
<dbReference type="Proteomes" id="UP000800235">
    <property type="component" value="Unassembled WGS sequence"/>
</dbReference>
<keyword evidence="4" id="KW-1278">Translocase</keyword>
<dbReference type="Gene3D" id="3.30.70.100">
    <property type="match status" value="1"/>
</dbReference>
<dbReference type="Pfam" id="PF24534">
    <property type="entry name" value="HMA_PCA1"/>
    <property type="match status" value="1"/>
</dbReference>
<dbReference type="EMBL" id="MU007082">
    <property type="protein sequence ID" value="KAF2423426.1"/>
    <property type="molecule type" value="Genomic_DNA"/>
</dbReference>
<feature type="transmembrane region" description="Helical" evidence="7">
    <location>
        <begin position="546"/>
        <end position="578"/>
    </location>
</feature>
<feature type="transmembrane region" description="Helical" evidence="7">
    <location>
        <begin position="508"/>
        <end position="534"/>
    </location>
</feature>
<feature type="transmembrane region" description="Helical" evidence="7">
    <location>
        <begin position="883"/>
        <end position="904"/>
    </location>
</feature>
<keyword evidence="7" id="KW-0547">Nucleotide-binding</keyword>
<dbReference type="NCBIfam" id="TIGR01525">
    <property type="entry name" value="ATPase-IB_hvy"/>
    <property type="match status" value="1"/>
</dbReference>
<dbReference type="NCBIfam" id="TIGR01511">
    <property type="entry name" value="ATPase-IB1_Cu"/>
    <property type="match status" value="1"/>
</dbReference>
<dbReference type="SUPFAM" id="SSF56784">
    <property type="entry name" value="HAD-like"/>
    <property type="match status" value="1"/>
</dbReference>
<protein>
    <submittedName>
        <fullName evidence="10">Heavy metal translocatin</fullName>
    </submittedName>
</protein>
<feature type="compositionally biased region" description="Basic and acidic residues" evidence="8">
    <location>
        <begin position="64"/>
        <end position="79"/>
    </location>
</feature>
<keyword evidence="5 7" id="KW-1133">Transmembrane helix</keyword>
<dbReference type="Pfam" id="PF00122">
    <property type="entry name" value="E1-E2_ATPase"/>
    <property type="match status" value="1"/>
</dbReference>
<dbReference type="InterPro" id="IPR008250">
    <property type="entry name" value="ATPase_P-typ_transduc_dom_A_sf"/>
</dbReference>
<organism evidence="10 11">
    <name type="scientific">Tothia fuscella</name>
    <dbReference type="NCBI Taxonomy" id="1048955"/>
    <lineage>
        <taxon>Eukaryota</taxon>
        <taxon>Fungi</taxon>
        <taxon>Dikarya</taxon>
        <taxon>Ascomycota</taxon>
        <taxon>Pezizomycotina</taxon>
        <taxon>Dothideomycetes</taxon>
        <taxon>Pleosporomycetidae</taxon>
        <taxon>Venturiales</taxon>
        <taxon>Cylindrosympodiaceae</taxon>
        <taxon>Tothia</taxon>
    </lineage>
</organism>
<feature type="transmembrane region" description="Helical" evidence="7">
    <location>
        <begin position="854"/>
        <end position="877"/>
    </location>
</feature>
<dbReference type="Gene3D" id="2.70.150.10">
    <property type="entry name" value="Calcium-transporting ATPase, cytoplasmic transduction domain A"/>
    <property type="match status" value="1"/>
</dbReference>
<feature type="transmembrane region" description="Helical" evidence="7">
    <location>
        <begin position="254"/>
        <end position="273"/>
    </location>
</feature>
<evidence type="ECO:0000256" key="6">
    <source>
        <dbReference type="ARBA" id="ARBA00023136"/>
    </source>
</evidence>
<dbReference type="GO" id="GO:0019829">
    <property type="term" value="F:ATPase-coupled monoatomic cation transmembrane transporter activity"/>
    <property type="evidence" value="ECO:0007669"/>
    <property type="project" value="InterPro"/>
</dbReference>
<evidence type="ECO:0000256" key="8">
    <source>
        <dbReference type="SAM" id="MobiDB-lite"/>
    </source>
</evidence>
<feature type="transmembrane region" description="Helical" evidence="7">
    <location>
        <begin position="352"/>
        <end position="372"/>
    </location>
</feature>
<evidence type="ECO:0000256" key="7">
    <source>
        <dbReference type="RuleBase" id="RU362081"/>
    </source>
</evidence>
<dbReference type="PANTHER" id="PTHR46594">
    <property type="entry name" value="P-TYPE CATION-TRANSPORTING ATPASE"/>
    <property type="match status" value="1"/>
</dbReference>
<evidence type="ECO:0000313" key="10">
    <source>
        <dbReference type="EMBL" id="KAF2423426.1"/>
    </source>
</evidence>
<dbReference type="PROSITE" id="PS00154">
    <property type="entry name" value="ATPASE_E1_E2"/>
    <property type="match status" value="1"/>
</dbReference>
<keyword evidence="2 7" id="KW-0812">Transmembrane</keyword>
<dbReference type="GO" id="GO:0046872">
    <property type="term" value="F:metal ion binding"/>
    <property type="evidence" value="ECO:0007669"/>
    <property type="project" value="UniProtKB-KW"/>
</dbReference>
<dbReference type="InterPro" id="IPR036412">
    <property type="entry name" value="HAD-like_sf"/>
</dbReference>
<proteinExistence type="inferred from homology"/>
<dbReference type="Pfam" id="PF00403">
    <property type="entry name" value="HMA"/>
    <property type="match status" value="1"/>
</dbReference>
<dbReference type="InterPro" id="IPR023299">
    <property type="entry name" value="ATPase_P-typ_cyto_dom_N"/>
</dbReference>
<evidence type="ECO:0000256" key="5">
    <source>
        <dbReference type="ARBA" id="ARBA00022989"/>
    </source>
</evidence>
<dbReference type="FunFam" id="2.70.150.10:FF:000002">
    <property type="entry name" value="Copper-transporting ATPase 1, putative"/>
    <property type="match status" value="1"/>
</dbReference>
<keyword evidence="7" id="KW-0067">ATP-binding</keyword>
<dbReference type="Gene3D" id="3.40.50.1000">
    <property type="entry name" value="HAD superfamily/HAD-like"/>
    <property type="match status" value="1"/>
</dbReference>
<dbReference type="InterPro" id="IPR027256">
    <property type="entry name" value="P-typ_ATPase_IB"/>
</dbReference>
<gene>
    <name evidence="10" type="ORF">EJ08DRAFT_652816</name>
</gene>
<feature type="transmembrane region" description="Helical" evidence="7">
    <location>
        <begin position="325"/>
        <end position="346"/>
    </location>
</feature>
<comment type="caution">
    <text evidence="10">The sequence shown here is derived from an EMBL/GenBank/DDBJ whole genome shotgun (WGS) entry which is preliminary data.</text>
</comment>
<dbReference type="InterPro" id="IPR006121">
    <property type="entry name" value="HMA_dom"/>
</dbReference>
<evidence type="ECO:0000256" key="2">
    <source>
        <dbReference type="ARBA" id="ARBA00022692"/>
    </source>
</evidence>
<feature type="transmembrane region" description="Helical" evidence="7">
    <location>
        <begin position="285"/>
        <end position="304"/>
    </location>
</feature>
<dbReference type="SFLD" id="SFLDG00002">
    <property type="entry name" value="C1.7:_P-type_atpase_like"/>
    <property type="match status" value="1"/>
</dbReference>
<dbReference type="CDD" id="cd00371">
    <property type="entry name" value="HMA"/>
    <property type="match status" value="1"/>
</dbReference>
<dbReference type="GO" id="GO:0030003">
    <property type="term" value="P:intracellular monoatomic cation homeostasis"/>
    <property type="evidence" value="ECO:0007669"/>
    <property type="project" value="UniProtKB-ARBA"/>
</dbReference>
<dbReference type="PROSITE" id="PS01047">
    <property type="entry name" value="HMA_1"/>
    <property type="match status" value="1"/>
</dbReference>
<dbReference type="SUPFAM" id="SSF81665">
    <property type="entry name" value="Calcium ATPase, transmembrane domain M"/>
    <property type="match status" value="1"/>
</dbReference>
<name>A0A9P4NJ19_9PEZI</name>
<keyword evidence="3 7" id="KW-0479">Metal-binding</keyword>
<reference evidence="10" key="1">
    <citation type="journal article" date="2020" name="Stud. Mycol.">
        <title>101 Dothideomycetes genomes: a test case for predicting lifestyles and emergence of pathogens.</title>
        <authorList>
            <person name="Haridas S."/>
            <person name="Albert R."/>
            <person name="Binder M."/>
            <person name="Bloem J."/>
            <person name="Labutti K."/>
            <person name="Salamov A."/>
            <person name="Andreopoulos B."/>
            <person name="Baker S."/>
            <person name="Barry K."/>
            <person name="Bills G."/>
            <person name="Bluhm B."/>
            <person name="Cannon C."/>
            <person name="Castanera R."/>
            <person name="Culley D."/>
            <person name="Daum C."/>
            <person name="Ezra D."/>
            <person name="Gonzalez J."/>
            <person name="Henrissat B."/>
            <person name="Kuo A."/>
            <person name="Liang C."/>
            <person name="Lipzen A."/>
            <person name="Lutzoni F."/>
            <person name="Magnuson J."/>
            <person name="Mondo S."/>
            <person name="Nolan M."/>
            <person name="Ohm R."/>
            <person name="Pangilinan J."/>
            <person name="Park H.-J."/>
            <person name="Ramirez L."/>
            <person name="Alfaro M."/>
            <person name="Sun H."/>
            <person name="Tritt A."/>
            <person name="Yoshinaga Y."/>
            <person name="Zwiers L.-H."/>
            <person name="Turgeon B."/>
            <person name="Goodwin S."/>
            <person name="Spatafora J."/>
            <person name="Crous P."/>
            <person name="Grigoriev I."/>
        </authorList>
    </citation>
    <scope>NUCLEOTIDE SEQUENCE</scope>
    <source>
        <strain evidence="10">CBS 130266</strain>
    </source>
</reference>
<dbReference type="InterPro" id="IPR036163">
    <property type="entry name" value="HMA_dom_sf"/>
</dbReference>
<dbReference type="InterPro" id="IPR023298">
    <property type="entry name" value="ATPase_P-typ_TM_dom_sf"/>
</dbReference>
<keyword evidence="11" id="KW-1185">Reference proteome</keyword>
<dbReference type="AlphaFoldDB" id="A0A9P4NJ19"/>
<dbReference type="PROSITE" id="PS50846">
    <property type="entry name" value="HMA_2"/>
    <property type="match status" value="1"/>
</dbReference>
<feature type="domain" description="HMA" evidence="9">
    <location>
        <begin position="102"/>
        <end position="168"/>
    </location>
</feature>
<evidence type="ECO:0000313" key="11">
    <source>
        <dbReference type="Proteomes" id="UP000800235"/>
    </source>
</evidence>
<dbReference type="SUPFAM" id="SSF81653">
    <property type="entry name" value="Calcium ATPase, transduction domain A"/>
    <property type="match status" value="1"/>
</dbReference>
<accession>A0A9P4NJ19</accession>
<dbReference type="PROSITE" id="PS01229">
    <property type="entry name" value="COF_2"/>
    <property type="match status" value="1"/>
</dbReference>
<dbReference type="OrthoDB" id="432719at2759"/>
<dbReference type="Gene3D" id="3.40.1110.10">
    <property type="entry name" value="Calcium-transporting ATPase, cytoplasmic domain N"/>
    <property type="match status" value="1"/>
</dbReference>
<dbReference type="InterPro" id="IPR017969">
    <property type="entry name" value="Heavy-metal-associated_CS"/>
</dbReference>
<dbReference type="SUPFAM" id="SSF55008">
    <property type="entry name" value="HMA, heavy metal-associated domain"/>
    <property type="match status" value="1"/>
</dbReference>
<dbReference type="InterPro" id="IPR023214">
    <property type="entry name" value="HAD_sf"/>
</dbReference>
<keyword evidence="6 7" id="KW-0472">Membrane</keyword>
<dbReference type="GO" id="GO:0005524">
    <property type="term" value="F:ATP binding"/>
    <property type="evidence" value="ECO:0007669"/>
    <property type="project" value="UniProtKB-UniRule"/>
</dbReference>
<evidence type="ECO:0000259" key="9">
    <source>
        <dbReference type="PROSITE" id="PS50846"/>
    </source>
</evidence>
<dbReference type="InterPro" id="IPR001757">
    <property type="entry name" value="P_typ_ATPase"/>
</dbReference>
<dbReference type="Pfam" id="PF00702">
    <property type="entry name" value="Hydrolase"/>
    <property type="match status" value="1"/>
</dbReference>
<sequence length="914" mass="98675">MACGGGCCAAAPSPISSSPPNSPLAVEENISAIITDCDGADDSEDSCCKPKHSRISPHTSCCDGGHDSHSNRSSHDAKHTAVSIHELSDTSSDLERGEAKHERITLSVQGMTCTGCGASLEKALVQMRGVSNVRVGFNISRAEFLLNTHVLSVEDVIRRLGRTTKFHYRQIREDDGQTIEVTVQDPAELCLREMPPGVLDVIPVDKTTIRIHYDATVIGARRLLNEAFGEQLCLAPLRGDSSTTDQRKKLKVDALVSILIAILTVPVLVITWAPLPGKKTPAGEIKYDTACLVLASIVQVGTAWKFYPSAFKDLVFRGVTEVDMLVALSTTTAYVFSVVAFGYMAAGRPLPTGQFFETSTLLATIVLISRLISDFARQKAVESVSVRSLQPCQALLVHGDDSLSVTKIDTRLLEYGDCFRIEPHSRIVTDGFVVYGNSEVDESMITGEAKLVPKQLKSALIAGSINGSGFLDARVTRLPTENTISTIARLVDEASLSKAPIQDIADRVAGYFVPCMIALTVVVFAIQLLVGIYVRHSSKSKSAIDALSYAITTLIVSCPCAIALAVPMVVVVAGGVAAKHGVILKDPQVLEFGAKTSHVIFDKTGTLTLDVMTVVEEYYAEDVDRNTVNSMVHGLTANINHPVSQAIARHLKDRSVPVQIKDVKTIVARGVEGNCNGQLIQGGNADWLELTDDPNIKALTTSGYGRTIFCIKVNNSLAAAFALDNPLRDEAKFVVHTLRQRGIRVSLLSGDDRNAVHSIAKQLGIDPQNTRHRSTPSSKQQYVLSALGPTQENTVLFIGDGTNDAIALKQATIGVHMSHGTDVAKSAANVVFIRPDLRGILVVLDISKAARRRIMFNFGWSFVYNLFALTLAAGAWVKVRIPPAYAALGELVSVLPVIGAAVLLRWQRFGRWRE</sequence>
<evidence type="ECO:0000256" key="4">
    <source>
        <dbReference type="ARBA" id="ARBA00022967"/>
    </source>
</evidence>
<dbReference type="InterPro" id="IPR044492">
    <property type="entry name" value="P_typ_ATPase_HD_dom"/>
</dbReference>
<dbReference type="PANTHER" id="PTHR46594:SF4">
    <property type="entry name" value="P-TYPE CATION-TRANSPORTING ATPASE"/>
    <property type="match status" value="1"/>
</dbReference>
<dbReference type="InterPro" id="IPR059000">
    <property type="entry name" value="ATPase_P-type_domA"/>
</dbReference>